<dbReference type="AlphaFoldDB" id="A0A0K2TJQ8"/>
<name>A0A0K2TJQ8_LEPSM</name>
<protein>
    <submittedName>
        <fullName evidence="1">Uncharacterized protein</fullName>
    </submittedName>
</protein>
<sequence>SLLQLHILCKGYRLVNRSLCRYPFTSRFLIVTSDPVNHRLYTQEYINFSRSCKESSYISKKKKKERIID</sequence>
<organism evidence="1">
    <name type="scientific">Lepeophtheirus salmonis</name>
    <name type="common">Salmon louse</name>
    <name type="synonym">Caligus salmonis</name>
    <dbReference type="NCBI Taxonomy" id="72036"/>
    <lineage>
        <taxon>Eukaryota</taxon>
        <taxon>Metazoa</taxon>
        <taxon>Ecdysozoa</taxon>
        <taxon>Arthropoda</taxon>
        <taxon>Crustacea</taxon>
        <taxon>Multicrustacea</taxon>
        <taxon>Hexanauplia</taxon>
        <taxon>Copepoda</taxon>
        <taxon>Siphonostomatoida</taxon>
        <taxon>Caligidae</taxon>
        <taxon>Lepeophtheirus</taxon>
    </lineage>
</organism>
<feature type="non-terminal residue" evidence="1">
    <location>
        <position position="1"/>
    </location>
</feature>
<evidence type="ECO:0000313" key="1">
    <source>
        <dbReference type="EMBL" id="CDW25751.1"/>
    </source>
</evidence>
<dbReference type="EMBL" id="HACA01008390">
    <property type="protein sequence ID" value="CDW25751.1"/>
    <property type="molecule type" value="Transcribed_RNA"/>
</dbReference>
<proteinExistence type="predicted"/>
<reference evidence="1" key="1">
    <citation type="submission" date="2014-05" db="EMBL/GenBank/DDBJ databases">
        <authorList>
            <person name="Chronopoulou M."/>
        </authorList>
    </citation>
    <scope>NUCLEOTIDE SEQUENCE</scope>
    <source>
        <tissue evidence="1">Whole organism</tissue>
    </source>
</reference>
<accession>A0A0K2TJQ8</accession>